<dbReference type="OrthoDB" id="16434at2759"/>
<dbReference type="GO" id="GO:0003735">
    <property type="term" value="F:structural constituent of ribosome"/>
    <property type="evidence" value="ECO:0007669"/>
    <property type="project" value="InterPro"/>
</dbReference>
<proteinExistence type="predicted"/>
<dbReference type="InterPro" id="IPR032053">
    <property type="entry name" value="Ribosomal_mS34"/>
</dbReference>
<keyword evidence="2" id="KW-1185">Reference proteome</keyword>
<dbReference type="InParanoid" id="A8NWV0"/>
<accession>A8NWV0</accession>
<dbReference type="EMBL" id="AACS02000005">
    <property type="protein sequence ID" value="EAU84608.1"/>
    <property type="molecule type" value="Genomic_DNA"/>
</dbReference>
<reference evidence="1 2" key="1">
    <citation type="journal article" date="2010" name="Proc. Natl. Acad. Sci. U.S.A.">
        <title>Insights into evolution of multicellular fungi from the assembled chromosomes of the mushroom Coprinopsis cinerea (Coprinus cinereus).</title>
        <authorList>
            <person name="Stajich J.E."/>
            <person name="Wilke S.K."/>
            <person name="Ahren D."/>
            <person name="Au C.H."/>
            <person name="Birren B.W."/>
            <person name="Borodovsky M."/>
            <person name="Burns C."/>
            <person name="Canback B."/>
            <person name="Casselton L.A."/>
            <person name="Cheng C.K."/>
            <person name="Deng J."/>
            <person name="Dietrich F.S."/>
            <person name="Fargo D.C."/>
            <person name="Farman M.L."/>
            <person name="Gathman A.C."/>
            <person name="Goldberg J."/>
            <person name="Guigo R."/>
            <person name="Hoegger P.J."/>
            <person name="Hooker J.B."/>
            <person name="Huggins A."/>
            <person name="James T.Y."/>
            <person name="Kamada T."/>
            <person name="Kilaru S."/>
            <person name="Kodira C."/>
            <person name="Kues U."/>
            <person name="Kupfer D."/>
            <person name="Kwan H.S."/>
            <person name="Lomsadze A."/>
            <person name="Li W."/>
            <person name="Lilly W.W."/>
            <person name="Ma L.J."/>
            <person name="Mackey A.J."/>
            <person name="Manning G."/>
            <person name="Martin F."/>
            <person name="Muraguchi H."/>
            <person name="Natvig D.O."/>
            <person name="Palmerini H."/>
            <person name="Ramesh M.A."/>
            <person name="Rehmeyer C.J."/>
            <person name="Roe B.A."/>
            <person name="Shenoy N."/>
            <person name="Stanke M."/>
            <person name="Ter-Hovhannisyan V."/>
            <person name="Tunlid A."/>
            <person name="Velagapudi R."/>
            <person name="Vision T.J."/>
            <person name="Zeng Q."/>
            <person name="Zolan M.E."/>
            <person name="Pukkila P.J."/>
        </authorList>
    </citation>
    <scope>NUCLEOTIDE SEQUENCE [LARGE SCALE GENOMIC DNA]</scope>
    <source>
        <strain evidence="2">Okayama-7 / 130 / ATCC MYA-4618 / FGSC 9003</strain>
    </source>
</reference>
<dbReference type="KEGG" id="cci:CC1G_00127"/>
<dbReference type="PANTHER" id="PTHR35316">
    <property type="entry name" value="28S RIBOSOMAL S34 PROTEIN"/>
    <property type="match status" value="1"/>
</dbReference>
<evidence type="ECO:0000313" key="2">
    <source>
        <dbReference type="Proteomes" id="UP000001861"/>
    </source>
</evidence>
<sequence>MFASLARASAPSVAESIQRLLPKQLPPSLSPKSGNLYEVLSRTPTGGVGKKVYQTRWRQKDIKDSYWVVTRSKFKCDGQHGKAWGVLYWKGKQVSPKEEVIRGGLKYSWKEGSS</sequence>
<dbReference type="GeneID" id="6013546"/>
<dbReference type="eggNOG" id="ENOG502SCI0">
    <property type="taxonomic scope" value="Eukaryota"/>
</dbReference>
<dbReference type="AlphaFoldDB" id="A8NWV0"/>
<evidence type="ECO:0000313" key="1">
    <source>
        <dbReference type="EMBL" id="EAU84608.1"/>
    </source>
</evidence>
<name>A8NWV0_COPC7</name>
<dbReference type="PANTHER" id="PTHR35316:SF1">
    <property type="entry name" value="28S RIBOSOMAL S34 PROTEIN"/>
    <property type="match status" value="1"/>
</dbReference>
<protein>
    <submittedName>
        <fullName evidence="1">Uncharacterized protein</fullName>
    </submittedName>
</protein>
<comment type="caution">
    <text evidence="1">The sequence shown here is derived from an EMBL/GenBank/DDBJ whole genome shotgun (WGS) entry which is preliminary data.</text>
</comment>
<dbReference type="Pfam" id="PF16053">
    <property type="entry name" value="MRP-S34"/>
    <property type="match status" value="1"/>
</dbReference>
<dbReference type="VEuPathDB" id="FungiDB:CC1G_00127"/>
<dbReference type="RefSeq" id="XP_001836991.1">
    <property type="nucleotide sequence ID" value="XM_001836939.1"/>
</dbReference>
<dbReference type="Proteomes" id="UP000001861">
    <property type="component" value="Unassembled WGS sequence"/>
</dbReference>
<organism evidence="1 2">
    <name type="scientific">Coprinopsis cinerea (strain Okayama-7 / 130 / ATCC MYA-4618 / FGSC 9003)</name>
    <name type="common">Inky cap fungus</name>
    <name type="synonym">Hormographiella aspergillata</name>
    <dbReference type="NCBI Taxonomy" id="240176"/>
    <lineage>
        <taxon>Eukaryota</taxon>
        <taxon>Fungi</taxon>
        <taxon>Dikarya</taxon>
        <taxon>Basidiomycota</taxon>
        <taxon>Agaricomycotina</taxon>
        <taxon>Agaricomycetes</taxon>
        <taxon>Agaricomycetidae</taxon>
        <taxon>Agaricales</taxon>
        <taxon>Agaricineae</taxon>
        <taxon>Psathyrellaceae</taxon>
        <taxon>Coprinopsis</taxon>
    </lineage>
</organism>
<dbReference type="OMA" id="PQDGVGQ"/>
<dbReference type="GO" id="GO:0005739">
    <property type="term" value="C:mitochondrion"/>
    <property type="evidence" value="ECO:0007669"/>
    <property type="project" value="InterPro"/>
</dbReference>
<gene>
    <name evidence="1" type="ORF">CC1G_00127</name>
</gene>